<dbReference type="Proteomes" id="UP000831485">
    <property type="component" value="Chromosome"/>
</dbReference>
<evidence type="ECO:0000313" key="3">
    <source>
        <dbReference type="EMBL" id="GFO64838.1"/>
    </source>
</evidence>
<keyword evidence="6" id="KW-1185">Reference proteome</keyword>
<dbReference type="Pfam" id="PF00403">
    <property type="entry name" value="HMA"/>
    <property type="match status" value="1"/>
</dbReference>
<reference evidence="3" key="2">
    <citation type="journal article" date="2021" name="Int. J. Syst. Evol. Microbiol.">
        <title>Geomonas silvestris sp. nov., Geomonas paludis sp. nov. and Geomonas limicola sp. nov., isolated from terrestrial environments, and emended description of the genus Geomonas.</title>
        <authorList>
            <person name="Itoh H."/>
            <person name="Xu Z."/>
            <person name="Masuda Y."/>
            <person name="Ushijima N."/>
            <person name="Hayakawa C."/>
            <person name="Shiratori Y."/>
            <person name="Senoo K."/>
        </authorList>
    </citation>
    <scope>NUCLEOTIDE SEQUENCE</scope>
    <source>
        <strain evidence="3">Red736</strain>
    </source>
</reference>
<dbReference type="Proteomes" id="UP000568888">
    <property type="component" value="Unassembled WGS sequence"/>
</dbReference>
<evidence type="ECO:0000313" key="4">
    <source>
        <dbReference type="EMBL" id="UPU37065.1"/>
    </source>
</evidence>
<proteinExistence type="predicted"/>
<name>A0A6V8MX99_9BACT</name>
<evidence type="ECO:0000313" key="6">
    <source>
        <dbReference type="Proteomes" id="UP000831485"/>
    </source>
</evidence>
<dbReference type="FunFam" id="3.30.70.100:FF:000001">
    <property type="entry name" value="ATPase copper transporting beta"/>
    <property type="match status" value="1"/>
</dbReference>
<gene>
    <name evidence="3" type="ORF">GMPD_27570</name>
    <name evidence="4" type="ORF">M1B72_04985</name>
</gene>
<keyword evidence="1" id="KW-0479">Metal-binding</keyword>
<dbReference type="EMBL" id="CP096574">
    <property type="protein sequence ID" value="UPU37065.1"/>
    <property type="molecule type" value="Genomic_DNA"/>
</dbReference>
<dbReference type="PROSITE" id="PS50846">
    <property type="entry name" value="HMA_2"/>
    <property type="match status" value="1"/>
</dbReference>
<protein>
    <submittedName>
        <fullName evidence="3">Heavy metal transporter</fullName>
    </submittedName>
    <submittedName>
        <fullName evidence="4">Heavy-metal-associated domain-containing protein</fullName>
    </submittedName>
</protein>
<reference evidence="4" key="3">
    <citation type="submission" date="2022-04" db="EMBL/GenBank/DDBJ databases">
        <authorList>
            <person name="Liu G."/>
        </authorList>
    </citation>
    <scope>NUCLEOTIDE SEQUENCE</scope>
    <source>
        <strain evidence="4">RG22</strain>
    </source>
</reference>
<evidence type="ECO:0000313" key="5">
    <source>
        <dbReference type="Proteomes" id="UP000568888"/>
    </source>
</evidence>
<evidence type="ECO:0000259" key="2">
    <source>
        <dbReference type="PROSITE" id="PS50846"/>
    </source>
</evidence>
<dbReference type="InterPro" id="IPR036163">
    <property type="entry name" value="HMA_dom_sf"/>
</dbReference>
<dbReference type="SUPFAM" id="SSF55008">
    <property type="entry name" value="HMA, heavy metal-associated domain"/>
    <property type="match status" value="1"/>
</dbReference>
<dbReference type="InterPro" id="IPR006121">
    <property type="entry name" value="HMA_dom"/>
</dbReference>
<sequence length="136" mass="14041">MKNKILNISLVIVVVAVLAVFAFYVRVGATADQVVLLRTSGMTCGSCVKKITDALQSQRGVAAAEVDLESGLVVAGYDSKQTAPDQLAQAVRKSGFQSQVAQVITPQQFRSVVGRDVGGKAVPGGCCGQRGCGGAQ</sequence>
<reference evidence="5" key="1">
    <citation type="submission" date="2020-06" db="EMBL/GenBank/DDBJ databases">
        <title>Draft genomic sequecing of Geomonas sp. Red736.</title>
        <authorList>
            <person name="Itoh H."/>
            <person name="Xu Z.X."/>
            <person name="Ushijima N."/>
            <person name="Masuda Y."/>
            <person name="Shiratori Y."/>
            <person name="Senoo K."/>
        </authorList>
    </citation>
    <scope>NUCLEOTIDE SEQUENCE [LARGE SCALE GENOMIC DNA]</scope>
    <source>
        <strain evidence="5">Red736</strain>
    </source>
</reference>
<dbReference type="RefSeq" id="WP_183348321.1">
    <property type="nucleotide sequence ID" value="NZ_BLXY01000005.1"/>
</dbReference>
<dbReference type="GO" id="GO:0046872">
    <property type="term" value="F:metal ion binding"/>
    <property type="evidence" value="ECO:0007669"/>
    <property type="project" value="UniProtKB-KW"/>
</dbReference>
<dbReference type="AlphaFoldDB" id="A0A6V8MX99"/>
<feature type="domain" description="HMA" evidence="2">
    <location>
        <begin position="33"/>
        <end position="99"/>
    </location>
</feature>
<dbReference type="EMBL" id="BLXY01000005">
    <property type="protein sequence ID" value="GFO64838.1"/>
    <property type="molecule type" value="Genomic_DNA"/>
</dbReference>
<accession>A0A6V8MX99</accession>
<organism evidence="3 5">
    <name type="scientific">Geomonas paludis</name>
    <dbReference type="NCBI Taxonomy" id="2740185"/>
    <lineage>
        <taxon>Bacteria</taxon>
        <taxon>Pseudomonadati</taxon>
        <taxon>Thermodesulfobacteriota</taxon>
        <taxon>Desulfuromonadia</taxon>
        <taxon>Geobacterales</taxon>
        <taxon>Geobacteraceae</taxon>
        <taxon>Geomonas</taxon>
    </lineage>
</organism>
<dbReference type="Gene3D" id="3.30.70.100">
    <property type="match status" value="1"/>
</dbReference>
<dbReference type="CDD" id="cd00371">
    <property type="entry name" value="HMA"/>
    <property type="match status" value="1"/>
</dbReference>
<evidence type="ECO:0000256" key="1">
    <source>
        <dbReference type="ARBA" id="ARBA00022723"/>
    </source>
</evidence>